<gene>
    <name evidence="2" type="ORF">FCH28_30130</name>
</gene>
<evidence type="ECO:0000313" key="3">
    <source>
        <dbReference type="Proteomes" id="UP000308697"/>
    </source>
</evidence>
<protein>
    <recommendedName>
        <fullName evidence="4">DUF3592 domain-containing protein</fullName>
    </recommendedName>
</protein>
<dbReference type="EMBL" id="SUMB01000012">
    <property type="protein sequence ID" value="TJZ44588.1"/>
    <property type="molecule type" value="Genomic_DNA"/>
</dbReference>
<evidence type="ECO:0000313" key="2">
    <source>
        <dbReference type="EMBL" id="TJZ44588.1"/>
    </source>
</evidence>
<dbReference type="OrthoDB" id="4214198at2"/>
<dbReference type="RefSeq" id="WP_136743347.1">
    <property type="nucleotide sequence ID" value="NZ_SUMB01000012.1"/>
</dbReference>
<keyword evidence="1" id="KW-0812">Transmembrane</keyword>
<feature type="transmembrane region" description="Helical" evidence="1">
    <location>
        <begin position="21"/>
        <end position="44"/>
    </location>
</feature>
<evidence type="ECO:0000256" key="1">
    <source>
        <dbReference type="SAM" id="Phobius"/>
    </source>
</evidence>
<sequence length="163" mass="17292">MSSGISRKQGNGRQGEPKPAWGWRVVGLLIGFALALIGVGGVIVNGIQGVQATGLVGTRGTFTVDYCSDTNPSGKNSDYECRGTFAAPAEDGGDRWRGTLENAEDYPTGENLDVVEGWVGSSKNFRETGVGATLGSVMWLCFALISLAMGVAQLRKWARSFKK</sequence>
<name>A0A4V5MI99_9ACTN</name>
<dbReference type="AlphaFoldDB" id="A0A4V5MI99"/>
<feature type="transmembrane region" description="Helical" evidence="1">
    <location>
        <begin position="130"/>
        <end position="154"/>
    </location>
</feature>
<organism evidence="2 3">
    <name type="scientific">Streptomyces piniterrae</name>
    <dbReference type="NCBI Taxonomy" id="2571125"/>
    <lineage>
        <taxon>Bacteria</taxon>
        <taxon>Bacillati</taxon>
        <taxon>Actinomycetota</taxon>
        <taxon>Actinomycetes</taxon>
        <taxon>Kitasatosporales</taxon>
        <taxon>Streptomycetaceae</taxon>
        <taxon>Streptomyces</taxon>
    </lineage>
</organism>
<evidence type="ECO:0008006" key="4">
    <source>
        <dbReference type="Google" id="ProtNLM"/>
    </source>
</evidence>
<keyword evidence="1" id="KW-0472">Membrane</keyword>
<accession>A0A4V5MI99</accession>
<proteinExistence type="predicted"/>
<reference evidence="2 3" key="1">
    <citation type="submission" date="2019-04" db="EMBL/GenBank/DDBJ databases">
        <title>Streptomyces piniterrae sp. nov., a heliquinomycin-producing actinomycete isolated from rhizosphere soil of Pinus yunnanensis.</title>
        <authorList>
            <person name="Zhuang X."/>
            <person name="Zhao J."/>
        </authorList>
    </citation>
    <scope>NUCLEOTIDE SEQUENCE [LARGE SCALE GENOMIC DNA]</scope>
    <source>
        <strain evidence="3">jys28</strain>
    </source>
</reference>
<keyword evidence="1" id="KW-1133">Transmembrane helix</keyword>
<dbReference type="Proteomes" id="UP000308697">
    <property type="component" value="Unassembled WGS sequence"/>
</dbReference>
<comment type="caution">
    <text evidence="2">The sequence shown here is derived from an EMBL/GenBank/DDBJ whole genome shotgun (WGS) entry which is preliminary data.</text>
</comment>
<keyword evidence="3" id="KW-1185">Reference proteome</keyword>